<gene>
    <name evidence="2" type="ORF">JonanDRAFT_1440</name>
</gene>
<dbReference type="STRING" id="885272.JonanDRAFT_1440"/>
<evidence type="ECO:0000256" key="1">
    <source>
        <dbReference type="SAM" id="Phobius"/>
    </source>
</evidence>
<sequence>MTFRQMFMFLLICLAQCLVGNWVSGGGFGMISSGAGTASQLFIESIPGMLILLAIILVGVGISNAIPWKGFPAVAYIVTLGCIVTVPGFPGAEFITKWVSKISFIGLCTPILAYAGLAIGKDLHILKKQGWRIVIVGLFVFVGTFLGSALIAEIVLRIMGKV</sequence>
<feature type="transmembrane region" description="Helical" evidence="1">
    <location>
        <begin position="48"/>
        <end position="66"/>
    </location>
</feature>
<dbReference type="EMBL" id="CM001376">
    <property type="protein sequence ID" value="EHM13804.1"/>
    <property type="molecule type" value="Genomic_DNA"/>
</dbReference>
<evidence type="ECO:0000313" key="2">
    <source>
        <dbReference type="EMBL" id="EHM13804.1"/>
    </source>
</evidence>
<accession>H0UIQ9</accession>
<evidence type="ECO:0000313" key="3">
    <source>
        <dbReference type="Proteomes" id="UP000003806"/>
    </source>
</evidence>
<proteinExistence type="predicted"/>
<evidence type="ECO:0008006" key="4">
    <source>
        <dbReference type="Google" id="ProtNLM"/>
    </source>
</evidence>
<keyword evidence="1" id="KW-1133">Transmembrane helix</keyword>
<dbReference type="AlphaFoldDB" id="H0UIQ9"/>
<dbReference type="Proteomes" id="UP000003806">
    <property type="component" value="Chromosome"/>
</dbReference>
<reference evidence="2 3" key="1">
    <citation type="submission" date="2011-11" db="EMBL/GenBank/DDBJ databases">
        <title>The Noncontiguous Finished genome of Jonquetella anthropi DSM 22815.</title>
        <authorList>
            <consortium name="US DOE Joint Genome Institute (JGI-PGF)"/>
            <person name="Lucas S."/>
            <person name="Copeland A."/>
            <person name="Lapidus A."/>
            <person name="Glavina del Rio T."/>
            <person name="Dalin E."/>
            <person name="Tice H."/>
            <person name="Bruce D."/>
            <person name="Goodwin L."/>
            <person name="Pitluck S."/>
            <person name="Peters L."/>
            <person name="Mikhailova N."/>
            <person name="Held B."/>
            <person name="Kyrpides N."/>
            <person name="Mavromatis K."/>
            <person name="Ivanova N."/>
            <person name="Markowitz V."/>
            <person name="Cheng J.-F."/>
            <person name="Hugenholtz P."/>
            <person name="Woyke T."/>
            <person name="Wu D."/>
            <person name="Gronow S."/>
            <person name="Wellnitz S."/>
            <person name="Brambilla E."/>
            <person name="Klenk H.-P."/>
            <person name="Eisen J.A."/>
        </authorList>
    </citation>
    <scope>NUCLEOTIDE SEQUENCE [LARGE SCALE GENOMIC DNA]</scope>
    <source>
        <strain evidence="2 3">DSM 22815</strain>
    </source>
</reference>
<keyword evidence="1" id="KW-0472">Membrane</keyword>
<organism evidence="2 3">
    <name type="scientific">Jonquetella anthropi DSM 22815</name>
    <dbReference type="NCBI Taxonomy" id="885272"/>
    <lineage>
        <taxon>Bacteria</taxon>
        <taxon>Thermotogati</taxon>
        <taxon>Synergistota</taxon>
        <taxon>Synergistia</taxon>
        <taxon>Synergistales</taxon>
        <taxon>Dethiosulfovibrionaceae</taxon>
        <taxon>Jonquetella</taxon>
    </lineage>
</organism>
<dbReference type="OrthoDB" id="6443879at2"/>
<dbReference type="RefSeq" id="WP_008519541.1">
    <property type="nucleotide sequence ID" value="NZ_CM001376.1"/>
</dbReference>
<name>H0UIQ9_9BACT</name>
<dbReference type="HOGENOM" id="CLU_132472_1_0_0"/>
<keyword evidence="3" id="KW-1185">Reference proteome</keyword>
<protein>
    <recommendedName>
        <fullName evidence="4">DUF340 domain-containing protein</fullName>
    </recommendedName>
</protein>
<feature type="transmembrane region" description="Helical" evidence="1">
    <location>
        <begin position="98"/>
        <end position="119"/>
    </location>
</feature>
<dbReference type="eggNOG" id="ENOG5031UAF">
    <property type="taxonomic scope" value="Bacteria"/>
</dbReference>
<keyword evidence="1" id="KW-0812">Transmembrane</keyword>
<feature type="transmembrane region" description="Helical" evidence="1">
    <location>
        <begin position="131"/>
        <end position="156"/>
    </location>
</feature>
<feature type="transmembrane region" description="Helical" evidence="1">
    <location>
        <begin position="73"/>
        <end position="92"/>
    </location>
</feature>